<accession>A0ABW3JRX0</accession>
<dbReference type="InterPro" id="IPR003409">
    <property type="entry name" value="MORN"/>
</dbReference>
<dbReference type="EMBL" id="JBHTJR010000041">
    <property type="protein sequence ID" value="MFD0992905.1"/>
    <property type="molecule type" value="Genomic_DNA"/>
</dbReference>
<dbReference type="Proteomes" id="UP001597062">
    <property type="component" value="Unassembled WGS sequence"/>
</dbReference>
<dbReference type="SUPFAM" id="SSF82185">
    <property type="entry name" value="Histone H3 K4-specific methyltransferase SET7/9 N-terminal domain"/>
    <property type="match status" value="1"/>
</dbReference>
<organism evidence="2 3">
    <name type="scientific">Tenacibaculum geojense</name>
    <dbReference type="NCBI Taxonomy" id="915352"/>
    <lineage>
        <taxon>Bacteria</taxon>
        <taxon>Pseudomonadati</taxon>
        <taxon>Bacteroidota</taxon>
        <taxon>Flavobacteriia</taxon>
        <taxon>Flavobacteriales</taxon>
        <taxon>Flavobacteriaceae</taxon>
        <taxon>Tenacibaculum</taxon>
    </lineage>
</organism>
<evidence type="ECO:0000313" key="2">
    <source>
        <dbReference type="EMBL" id="MFD0992905.1"/>
    </source>
</evidence>
<evidence type="ECO:0000256" key="1">
    <source>
        <dbReference type="ARBA" id="ARBA00022737"/>
    </source>
</evidence>
<keyword evidence="1" id="KW-0677">Repeat</keyword>
<gene>
    <name evidence="2" type="ORF">ACFQ1U_06785</name>
</gene>
<sequence>MKVSTLKSKVKELSEIVSTNDSIQQQKRAIQTIDSLLLSGNYQQALSAYNNSITADEMTKFRIEIAKQLVTLKKNTVTTKKDSSLTKPNLKNTVISSNFRNNSYDSLNFVLDKTKTQLQVLKNQLKRKSFGEYLTFSNAKKHKLHYVGQVKNKKANGTGIAMYDTGGRYEGQWKDNLRNGFGIFFWIDGQRYEGDYKNDFRHGNGTYYWPNGEKYVGEWLNDQRHGNGIFYDKDGKVVTSGIWKNDKLDSEFKKETK</sequence>
<dbReference type="SMART" id="SM00698">
    <property type="entry name" value="MORN"/>
    <property type="match status" value="3"/>
</dbReference>
<dbReference type="PANTHER" id="PTHR23084:SF263">
    <property type="entry name" value="MORN REPEAT-CONTAINING PROTEIN 1"/>
    <property type="match status" value="1"/>
</dbReference>
<proteinExistence type="predicted"/>
<dbReference type="RefSeq" id="WP_386106648.1">
    <property type="nucleotide sequence ID" value="NZ_JBHTJR010000041.1"/>
</dbReference>
<protein>
    <submittedName>
        <fullName evidence="2">MORN repeat-containing protein</fullName>
    </submittedName>
</protein>
<keyword evidence="3" id="KW-1185">Reference proteome</keyword>
<name>A0ABW3JRX0_9FLAO</name>
<comment type="caution">
    <text evidence="2">The sequence shown here is derived from an EMBL/GenBank/DDBJ whole genome shotgun (WGS) entry which is preliminary data.</text>
</comment>
<dbReference type="Gene3D" id="2.20.110.10">
    <property type="entry name" value="Histone H3 K4-specific methyltransferase SET7/9 N-terminal domain"/>
    <property type="match status" value="2"/>
</dbReference>
<reference evidence="3" key="1">
    <citation type="journal article" date="2019" name="Int. J. Syst. Evol. Microbiol.">
        <title>The Global Catalogue of Microorganisms (GCM) 10K type strain sequencing project: providing services to taxonomists for standard genome sequencing and annotation.</title>
        <authorList>
            <consortium name="The Broad Institute Genomics Platform"/>
            <consortium name="The Broad Institute Genome Sequencing Center for Infectious Disease"/>
            <person name="Wu L."/>
            <person name="Ma J."/>
        </authorList>
    </citation>
    <scope>NUCLEOTIDE SEQUENCE [LARGE SCALE GENOMIC DNA]</scope>
    <source>
        <strain evidence="3">CCUG 60527</strain>
    </source>
</reference>
<dbReference type="Pfam" id="PF02493">
    <property type="entry name" value="MORN"/>
    <property type="match status" value="4"/>
</dbReference>
<dbReference type="PANTHER" id="PTHR23084">
    <property type="entry name" value="PHOSPHATIDYLINOSITOL-4-PHOSPHATE 5-KINASE RELATED"/>
    <property type="match status" value="1"/>
</dbReference>
<evidence type="ECO:0000313" key="3">
    <source>
        <dbReference type="Proteomes" id="UP001597062"/>
    </source>
</evidence>